<gene>
    <name evidence="9" type="ordered locus">Deba_0800</name>
</gene>
<dbReference type="GO" id="GO:0003700">
    <property type="term" value="F:DNA-binding transcription factor activity"/>
    <property type="evidence" value="ECO:0007669"/>
    <property type="project" value="InterPro"/>
</dbReference>
<evidence type="ECO:0000256" key="8">
    <source>
        <dbReference type="PIRSR" id="PIRSR602481-2"/>
    </source>
</evidence>
<evidence type="ECO:0000256" key="6">
    <source>
        <dbReference type="ARBA" id="ARBA00023163"/>
    </source>
</evidence>
<comment type="cofactor">
    <cofactor evidence="8">
        <name>Mn(2+)</name>
        <dbReference type="ChEBI" id="CHEBI:29035"/>
    </cofactor>
    <cofactor evidence="8">
        <name>Fe(2+)</name>
        <dbReference type="ChEBI" id="CHEBI:29033"/>
    </cofactor>
    <text evidence="8">Binds 1 Mn(2+) or Fe(2+) ion per subunit.</text>
</comment>
<name>E1QF35_DESB2</name>
<dbReference type="PANTHER" id="PTHR33202">
    <property type="entry name" value="ZINC UPTAKE REGULATION PROTEIN"/>
    <property type="match status" value="1"/>
</dbReference>
<evidence type="ECO:0000256" key="2">
    <source>
        <dbReference type="ARBA" id="ARBA00022491"/>
    </source>
</evidence>
<dbReference type="InterPro" id="IPR036390">
    <property type="entry name" value="WH_DNA-bd_sf"/>
</dbReference>
<dbReference type="InterPro" id="IPR036388">
    <property type="entry name" value="WH-like_DNA-bd_sf"/>
</dbReference>
<comment type="similarity">
    <text evidence="1">Belongs to the Fur family.</text>
</comment>
<proteinExistence type="inferred from homology"/>
<dbReference type="OrthoDB" id="8659436at2"/>
<dbReference type="InterPro" id="IPR043135">
    <property type="entry name" value="Fur_C"/>
</dbReference>
<dbReference type="eggNOG" id="COG0735">
    <property type="taxonomic scope" value="Bacteria"/>
</dbReference>
<feature type="binding site" evidence="7">
    <location>
        <position position="139"/>
    </location>
    <ligand>
        <name>Zn(2+)</name>
        <dbReference type="ChEBI" id="CHEBI:29105"/>
    </ligand>
</feature>
<keyword evidence="7" id="KW-0479">Metal-binding</keyword>
<dbReference type="GO" id="GO:0045892">
    <property type="term" value="P:negative regulation of DNA-templated transcription"/>
    <property type="evidence" value="ECO:0007669"/>
    <property type="project" value="TreeGrafter"/>
</dbReference>
<dbReference type="PANTHER" id="PTHR33202:SF7">
    <property type="entry name" value="FERRIC UPTAKE REGULATION PROTEIN"/>
    <property type="match status" value="1"/>
</dbReference>
<accession>E1QF35</accession>
<dbReference type="SUPFAM" id="SSF46785">
    <property type="entry name" value="Winged helix' DNA-binding domain"/>
    <property type="match status" value="1"/>
</dbReference>
<dbReference type="GO" id="GO:1900376">
    <property type="term" value="P:regulation of secondary metabolite biosynthetic process"/>
    <property type="evidence" value="ECO:0007669"/>
    <property type="project" value="TreeGrafter"/>
</dbReference>
<feature type="binding site" evidence="7">
    <location>
        <position position="99"/>
    </location>
    <ligand>
        <name>Zn(2+)</name>
        <dbReference type="ChEBI" id="CHEBI:29105"/>
    </ligand>
</feature>
<reference evidence="9 10" key="1">
    <citation type="journal article" date="2010" name="Stand. Genomic Sci.">
        <title>Complete genome sequence of Desulfarculus baarsii type strain (2st14).</title>
        <authorList>
            <person name="Sun H."/>
            <person name="Spring S."/>
            <person name="Lapidus A."/>
            <person name="Davenport K."/>
            <person name="Del Rio T.G."/>
            <person name="Tice H."/>
            <person name="Nolan M."/>
            <person name="Copeland A."/>
            <person name="Cheng J.F."/>
            <person name="Lucas S."/>
            <person name="Tapia R."/>
            <person name="Goodwin L."/>
            <person name="Pitluck S."/>
            <person name="Ivanova N."/>
            <person name="Pagani I."/>
            <person name="Mavromatis K."/>
            <person name="Ovchinnikova G."/>
            <person name="Pati A."/>
            <person name="Chen A."/>
            <person name="Palaniappan K."/>
            <person name="Hauser L."/>
            <person name="Chang Y.J."/>
            <person name="Jeffries C.D."/>
            <person name="Detter J.C."/>
            <person name="Han C."/>
            <person name="Rohde M."/>
            <person name="Brambilla E."/>
            <person name="Goker M."/>
            <person name="Woyke T."/>
            <person name="Bristow J."/>
            <person name="Eisen J.A."/>
            <person name="Markowitz V."/>
            <person name="Hugenholtz P."/>
            <person name="Kyrpides N.C."/>
            <person name="Klenk H.P."/>
            <person name="Land M."/>
        </authorList>
    </citation>
    <scope>NUCLEOTIDE SEQUENCE [LARGE SCALE GENOMIC DNA]</scope>
    <source>
        <strain evidence="10">ATCC 33931 / DSM 2075 / LMG 7858 / VKM B-1802 / 2st14</strain>
    </source>
</reference>
<dbReference type="Pfam" id="PF01475">
    <property type="entry name" value="FUR"/>
    <property type="match status" value="1"/>
</dbReference>
<sequence length="146" mass="16285">MTVPDQRLEQMIAAMQRAGRRLTPQRLAVLRLLAQGPGHPSVEQLHAAVAAQFPSTSLATTYKTLAMLKELGQVLELAFADGGCRYDGRRPYPHPHVICTRCGAIEDPEYSSMERLYQEMTEKSGFAISHHRLDFFGLCPRCRGEG</sequence>
<keyword evidence="3 7" id="KW-0862">Zinc</keyword>
<comment type="cofactor">
    <cofactor evidence="7">
        <name>Zn(2+)</name>
        <dbReference type="ChEBI" id="CHEBI:29105"/>
    </cofactor>
    <text evidence="7">Binds 1 zinc ion per subunit.</text>
</comment>
<dbReference type="EMBL" id="CP002085">
    <property type="protein sequence ID" value="ADK84171.1"/>
    <property type="molecule type" value="Genomic_DNA"/>
</dbReference>
<feature type="binding site" evidence="8">
    <location>
        <position position="114"/>
    </location>
    <ligand>
        <name>Fe cation</name>
        <dbReference type="ChEBI" id="CHEBI:24875"/>
    </ligand>
</feature>
<evidence type="ECO:0000256" key="5">
    <source>
        <dbReference type="ARBA" id="ARBA00023125"/>
    </source>
</evidence>
<dbReference type="GO" id="GO:0000976">
    <property type="term" value="F:transcription cis-regulatory region binding"/>
    <property type="evidence" value="ECO:0007669"/>
    <property type="project" value="TreeGrafter"/>
</dbReference>
<feature type="binding site" evidence="7">
    <location>
        <position position="142"/>
    </location>
    <ligand>
        <name>Zn(2+)</name>
        <dbReference type="ChEBI" id="CHEBI:29105"/>
    </ligand>
</feature>
<dbReference type="Gene3D" id="1.10.10.10">
    <property type="entry name" value="Winged helix-like DNA-binding domain superfamily/Winged helix DNA-binding domain"/>
    <property type="match status" value="1"/>
</dbReference>
<dbReference type="STRING" id="644282.Deba_0800"/>
<feature type="binding site" evidence="8">
    <location>
        <position position="131"/>
    </location>
    <ligand>
        <name>Fe cation</name>
        <dbReference type="ChEBI" id="CHEBI:24875"/>
    </ligand>
</feature>
<keyword evidence="5" id="KW-0238">DNA-binding</keyword>
<evidence type="ECO:0000256" key="3">
    <source>
        <dbReference type="ARBA" id="ARBA00022833"/>
    </source>
</evidence>
<dbReference type="Proteomes" id="UP000009047">
    <property type="component" value="Chromosome"/>
</dbReference>
<dbReference type="KEGG" id="dbr:Deba_0800"/>
<keyword evidence="4" id="KW-0805">Transcription regulation</keyword>
<dbReference type="GO" id="GO:0008270">
    <property type="term" value="F:zinc ion binding"/>
    <property type="evidence" value="ECO:0007669"/>
    <property type="project" value="TreeGrafter"/>
</dbReference>
<feature type="binding site" evidence="7">
    <location>
        <position position="102"/>
    </location>
    <ligand>
        <name>Zn(2+)</name>
        <dbReference type="ChEBI" id="CHEBI:29105"/>
    </ligand>
</feature>
<dbReference type="AlphaFoldDB" id="E1QF35"/>
<keyword evidence="10" id="KW-1185">Reference proteome</keyword>
<keyword evidence="6" id="KW-0804">Transcription</keyword>
<evidence type="ECO:0000313" key="9">
    <source>
        <dbReference type="EMBL" id="ADK84171.1"/>
    </source>
</evidence>
<protein>
    <submittedName>
        <fullName evidence="9">Ferric uptake regulator, Fur family</fullName>
    </submittedName>
</protein>
<dbReference type="HOGENOM" id="CLU_096072_4_2_7"/>
<dbReference type="RefSeq" id="WP_013257626.1">
    <property type="nucleotide sequence ID" value="NC_014365.1"/>
</dbReference>
<dbReference type="CDD" id="cd07153">
    <property type="entry name" value="Fur_like"/>
    <property type="match status" value="1"/>
</dbReference>
<evidence type="ECO:0000256" key="7">
    <source>
        <dbReference type="PIRSR" id="PIRSR602481-1"/>
    </source>
</evidence>
<evidence type="ECO:0000256" key="4">
    <source>
        <dbReference type="ARBA" id="ARBA00023015"/>
    </source>
</evidence>
<keyword evidence="8" id="KW-0408">Iron</keyword>
<dbReference type="Gene3D" id="3.30.1490.190">
    <property type="match status" value="1"/>
</dbReference>
<evidence type="ECO:0000313" key="10">
    <source>
        <dbReference type="Proteomes" id="UP000009047"/>
    </source>
</evidence>
<evidence type="ECO:0000256" key="1">
    <source>
        <dbReference type="ARBA" id="ARBA00007957"/>
    </source>
</evidence>
<dbReference type="InterPro" id="IPR002481">
    <property type="entry name" value="FUR"/>
</dbReference>
<organism evidence="9 10">
    <name type="scientific">Desulfarculus baarsii (strain ATCC 33931 / DSM 2075 / LMG 7858 / VKM B-1802 / 2st14)</name>
    <dbReference type="NCBI Taxonomy" id="644282"/>
    <lineage>
        <taxon>Bacteria</taxon>
        <taxon>Pseudomonadati</taxon>
        <taxon>Thermodesulfobacteriota</taxon>
        <taxon>Desulfarculia</taxon>
        <taxon>Desulfarculales</taxon>
        <taxon>Desulfarculaceae</taxon>
        <taxon>Desulfarculus</taxon>
    </lineage>
</organism>
<keyword evidence="2" id="KW-0678">Repressor</keyword>